<dbReference type="Proteomes" id="UP000601361">
    <property type="component" value="Unassembled WGS sequence"/>
</dbReference>
<keyword evidence="2" id="KW-1185">Reference proteome</keyword>
<evidence type="ECO:0008006" key="3">
    <source>
        <dbReference type="Google" id="ProtNLM"/>
    </source>
</evidence>
<protein>
    <recommendedName>
        <fullName evidence="3">Gliding motility-associated protein GldM C-terminal domain-containing protein</fullName>
    </recommendedName>
</protein>
<evidence type="ECO:0000313" key="1">
    <source>
        <dbReference type="EMBL" id="GGG59586.1"/>
    </source>
</evidence>
<evidence type="ECO:0000313" key="2">
    <source>
        <dbReference type="Proteomes" id="UP000601361"/>
    </source>
</evidence>
<dbReference type="EMBL" id="BMGS01000014">
    <property type="protein sequence ID" value="GGG59586.1"/>
    <property type="molecule type" value="Genomic_DNA"/>
</dbReference>
<name>A0ABQ1X7S8_9BACT</name>
<proteinExistence type="predicted"/>
<comment type="caution">
    <text evidence="1">The sequence shown here is derived from an EMBL/GenBank/DDBJ whole genome shotgun (WGS) entry which is preliminary data.</text>
</comment>
<accession>A0ABQ1X7S8</accession>
<sequence>MYNPYSFLLALYFLPFGYIPHKATRGISPAQTAGATPNTATVAIDGKPFIVDVAASTLTLNTQSRYLTLTLNATTGSRIQVIAQLENFKKTPGRYVIADPISPSGLYFTETVNSRVESFEPRMCPAGTRTVHIEDFNEKQHRIRGTFSGIVCNGRGRTVQVTKGEFNLPFETVH</sequence>
<dbReference type="RefSeq" id="WP_188559598.1">
    <property type="nucleotide sequence ID" value="NZ_BMGS01000014.1"/>
</dbReference>
<gene>
    <name evidence="1" type="ORF">GCM10011378_39470</name>
</gene>
<reference evidence="2" key="1">
    <citation type="journal article" date="2019" name="Int. J. Syst. Evol. Microbiol.">
        <title>The Global Catalogue of Microorganisms (GCM) 10K type strain sequencing project: providing services to taxonomists for standard genome sequencing and annotation.</title>
        <authorList>
            <consortium name="The Broad Institute Genomics Platform"/>
            <consortium name="The Broad Institute Genome Sequencing Center for Infectious Disease"/>
            <person name="Wu L."/>
            <person name="Ma J."/>
        </authorList>
    </citation>
    <scope>NUCLEOTIDE SEQUENCE [LARGE SCALE GENOMIC DNA]</scope>
    <source>
        <strain evidence="2">CGMCC 1.12990</strain>
    </source>
</reference>
<organism evidence="1 2">
    <name type="scientific">Hymenobacter glacieicola</name>
    <dbReference type="NCBI Taxonomy" id="1562124"/>
    <lineage>
        <taxon>Bacteria</taxon>
        <taxon>Pseudomonadati</taxon>
        <taxon>Bacteroidota</taxon>
        <taxon>Cytophagia</taxon>
        <taxon>Cytophagales</taxon>
        <taxon>Hymenobacteraceae</taxon>
        <taxon>Hymenobacter</taxon>
    </lineage>
</organism>